<gene>
    <name evidence="1" type="ORF">HK103_007614</name>
</gene>
<reference evidence="1" key="1">
    <citation type="submission" date="2020-05" db="EMBL/GenBank/DDBJ databases">
        <title>Phylogenomic resolution of chytrid fungi.</title>
        <authorList>
            <person name="Stajich J.E."/>
            <person name="Amses K."/>
            <person name="Simmons R."/>
            <person name="Seto K."/>
            <person name="Myers J."/>
            <person name="Bonds A."/>
            <person name="Quandt C.A."/>
            <person name="Barry K."/>
            <person name="Liu P."/>
            <person name="Grigoriev I."/>
            <person name="Longcore J.E."/>
            <person name="James T.Y."/>
        </authorList>
    </citation>
    <scope>NUCLEOTIDE SEQUENCE</scope>
    <source>
        <strain evidence="1">PLAUS21</strain>
    </source>
</reference>
<protein>
    <submittedName>
        <fullName evidence="1">Uncharacterized protein</fullName>
    </submittedName>
</protein>
<name>A0AAD5UC77_9FUNG</name>
<comment type="caution">
    <text evidence="1">The sequence shown here is derived from an EMBL/GenBank/DDBJ whole genome shotgun (WGS) entry which is preliminary data.</text>
</comment>
<evidence type="ECO:0000313" key="2">
    <source>
        <dbReference type="Proteomes" id="UP001210925"/>
    </source>
</evidence>
<dbReference type="AlphaFoldDB" id="A0AAD5UC77"/>
<dbReference type="Proteomes" id="UP001210925">
    <property type="component" value="Unassembled WGS sequence"/>
</dbReference>
<proteinExistence type="predicted"/>
<evidence type="ECO:0000313" key="1">
    <source>
        <dbReference type="EMBL" id="KAJ3253945.1"/>
    </source>
</evidence>
<dbReference type="EMBL" id="JADGKB010000096">
    <property type="protein sequence ID" value="KAJ3253945.1"/>
    <property type="molecule type" value="Genomic_DNA"/>
</dbReference>
<keyword evidence="2" id="KW-1185">Reference proteome</keyword>
<accession>A0AAD5UC77</accession>
<sequence length="544" mass="61955">MEEIERETVLLGSHSKDNIVSLFLNRRTLISVDGKQWPDMAGFLLTKSDLVPIVQLECRFVFKTSVGITTTKIIYNEYQKAVKIEDGKFGFRFRFGSKALFPTFDFDQEHGVYWKVYGFVAEIFGNIPQSDNMKIQSKTGISFHVGYKYTKPPTRYCISYALNRRSSVKYQIDKLFNNTILKASVQLRNPIRSLDPIEMQIDLTDMAQHQIERIKVHLKQKIVYQAVSSTHFNFKNVFLVLDEPAPPLYTHGGKQTMVLSVDKFDLPSMAQVKGLDDPTSTLVSSTEYSDLVPGSTGLQIQYEFKIELFIKDYPELSANIPFLVSYTDLEADEAVNPNTTLLTRQHFLPILAGLIEDLTHSVEGLNVLLVEWRSYRSEANKNDRMCTESSDHAIFLLEMLDSFTSQLEIFTKHLILQTTDVKKIPWPNETVPFNMFLLELELLIRAVPHAPAYTVTEGEPIVARLLKECKLFMQDSLSVIKGWIKPVGNANEIVSNLELHMNNVKHLLFDIAEGADTELGNEEKPDPDLIEALRISQLDIGTNE</sequence>
<organism evidence="1 2">
    <name type="scientific">Boothiomyces macroporosus</name>
    <dbReference type="NCBI Taxonomy" id="261099"/>
    <lineage>
        <taxon>Eukaryota</taxon>
        <taxon>Fungi</taxon>
        <taxon>Fungi incertae sedis</taxon>
        <taxon>Chytridiomycota</taxon>
        <taxon>Chytridiomycota incertae sedis</taxon>
        <taxon>Chytridiomycetes</taxon>
        <taxon>Rhizophydiales</taxon>
        <taxon>Terramycetaceae</taxon>
        <taxon>Boothiomyces</taxon>
    </lineage>
</organism>